<organism evidence="1 2">
    <name type="scientific">Paenibacillus swuensis</name>
    <dbReference type="NCBI Taxonomy" id="1178515"/>
    <lineage>
        <taxon>Bacteria</taxon>
        <taxon>Bacillati</taxon>
        <taxon>Bacillota</taxon>
        <taxon>Bacilli</taxon>
        <taxon>Bacillales</taxon>
        <taxon>Paenibacillaceae</taxon>
        <taxon>Paenibacillus</taxon>
    </lineage>
</organism>
<gene>
    <name evidence="1" type="ORF">SY83_05675</name>
</gene>
<dbReference type="Gene3D" id="2.60.120.10">
    <property type="entry name" value="Jelly Rolls"/>
    <property type="match status" value="1"/>
</dbReference>
<protein>
    <recommendedName>
        <fullName evidence="3">Cupin</fullName>
    </recommendedName>
</protein>
<dbReference type="STRING" id="1178515.SY83_05675"/>
<accession>A0A172TFP8</accession>
<dbReference type="SUPFAM" id="SSF51182">
    <property type="entry name" value="RmlC-like cupins"/>
    <property type="match status" value="1"/>
</dbReference>
<evidence type="ECO:0008006" key="3">
    <source>
        <dbReference type="Google" id="ProtNLM"/>
    </source>
</evidence>
<dbReference type="InterPro" id="IPR011051">
    <property type="entry name" value="RmlC_Cupin_sf"/>
</dbReference>
<evidence type="ECO:0000313" key="1">
    <source>
        <dbReference type="EMBL" id="ANE45879.1"/>
    </source>
</evidence>
<proteinExistence type="predicted"/>
<dbReference type="AlphaFoldDB" id="A0A172TFP8"/>
<dbReference type="Proteomes" id="UP000076927">
    <property type="component" value="Chromosome"/>
</dbReference>
<sequence>MKIFRFDSEVGKQITAFGSINLSMSKIIRSDGEFHIGCMHLAPSAVVGGHVAPSNQLFLVAQGEVQVRSGSGDHNWTLVNEGQAVYWMKGEWHETKSIQGAMAFVVENLGNEPENMPEA</sequence>
<dbReference type="InterPro" id="IPR014710">
    <property type="entry name" value="RmlC-like_jellyroll"/>
</dbReference>
<keyword evidence="2" id="KW-1185">Reference proteome</keyword>
<dbReference type="PATRIC" id="fig|1178515.4.peg.1152"/>
<dbReference type="KEGG" id="pswu:SY83_05675"/>
<reference evidence="1 2" key="1">
    <citation type="submission" date="2015-01" db="EMBL/GenBank/DDBJ databases">
        <title>Paenibacillus swuensis/DY6/whole genome sequencing.</title>
        <authorList>
            <person name="Kim M.K."/>
            <person name="Srinivasan S."/>
            <person name="Lee J.-J."/>
        </authorList>
    </citation>
    <scope>NUCLEOTIDE SEQUENCE [LARGE SCALE GENOMIC DNA]</scope>
    <source>
        <strain evidence="1 2">DY6</strain>
    </source>
</reference>
<name>A0A172TFP8_9BACL</name>
<dbReference type="OrthoDB" id="3782397at2"/>
<dbReference type="RefSeq" id="WP_068605095.1">
    <property type="nucleotide sequence ID" value="NZ_CP011388.1"/>
</dbReference>
<dbReference type="EMBL" id="CP011388">
    <property type="protein sequence ID" value="ANE45879.1"/>
    <property type="molecule type" value="Genomic_DNA"/>
</dbReference>
<evidence type="ECO:0000313" key="2">
    <source>
        <dbReference type="Proteomes" id="UP000076927"/>
    </source>
</evidence>